<feature type="transmembrane region" description="Helical" evidence="1">
    <location>
        <begin position="37"/>
        <end position="54"/>
    </location>
</feature>
<name>A0A839S7T7_9PSEU</name>
<reference evidence="2 3" key="1">
    <citation type="submission" date="2020-08" db="EMBL/GenBank/DDBJ databases">
        <title>Genomic Encyclopedia of Type Strains, Phase III (KMG-III): the genomes of soil and plant-associated and newly described type strains.</title>
        <authorList>
            <person name="Whitman W."/>
        </authorList>
    </citation>
    <scope>NUCLEOTIDE SEQUENCE [LARGE SCALE GENOMIC DNA]</scope>
    <source>
        <strain evidence="2 3">CECT 8577</strain>
    </source>
</reference>
<feature type="transmembrane region" description="Helical" evidence="1">
    <location>
        <begin position="92"/>
        <end position="111"/>
    </location>
</feature>
<dbReference type="RefSeq" id="WP_183658397.1">
    <property type="nucleotide sequence ID" value="NZ_JACHWU010000006.1"/>
</dbReference>
<feature type="transmembrane region" description="Helical" evidence="1">
    <location>
        <begin position="60"/>
        <end position="80"/>
    </location>
</feature>
<keyword evidence="1" id="KW-0812">Transmembrane</keyword>
<sequence>MWHTVVILIHATAAVAALGLGIAALRFPPLLRAHTASIVIMAAALPIAIALRWAERAPAATVIFAALAVLGVVMIVRAVLAERSARLGRSRAVLSHIGFNLIALVTGFLILPAMRSGLGPVAVVATAVLVPIAGSTALHLFRRRLPTDTAPAE</sequence>
<feature type="transmembrane region" description="Helical" evidence="1">
    <location>
        <begin position="117"/>
        <end position="141"/>
    </location>
</feature>
<accession>A0A839S7T7</accession>
<evidence type="ECO:0008006" key="4">
    <source>
        <dbReference type="Google" id="ProtNLM"/>
    </source>
</evidence>
<evidence type="ECO:0000313" key="3">
    <source>
        <dbReference type="Proteomes" id="UP000550714"/>
    </source>
</evidence>
<comment type="caution">
    <text evidence="2">The sequence shown here is derived from an EMBL/GenBank/DDBJ whole genome shotgun (WGS) entry which is preliminary data.</text>
</comment>
<evidence type="ECO:0000313" key="2">
    <source>
        <dbReference type="EMBL" id="MBB3053050.1"/>
    </source>
</evidence>
<protein>
    <recommendedName>
        <fullName evidence="4">DUF2306 domain-containing protein</fullName>
    </recommendedName>
</protein>
<organism evidence="2 3">
    <name type="scientific">Prauserella isguenensis</name>
    <dbReference type="NCBI Taxonomy" id="1470180"/>
    <lineage>
        <taxon>Bacteria</taxon>
        <taxon>Bacillati</taxon>
        <taxon>Actinomycetota</taxon>
        <taxon>Actinomycetes</taxon>
        <taxon>Pseudonocardiales</taxon>
        <taxon>Pseudonocardiaceae</taxon>
        <taxon>Prauserella</taxon>
    </lineage>
</organism>
<keyword evidence="1" id="KW-1133">Transmembrane helix</keyword>
<evidence type="ECO:0000256" key="1">
    <source>
        <dbReference type="SAM" id="Phobius"/>
    </source>
</evidence>
<gene>
    <name evidence="2" type="ORF">FHS23_004093</name>
</gene>
<proteinExistence type="predicted"/>
<keyword evidence="1" id="KW-0472">Membrane</keyword>
<feature type="transmembrane region" description="Helical" evidence="1">
    <location>
        <begin position="6"/>
        <end position="25"/>
    </location>
</feature>
<dbReference type="Proteomes" id="UP000550714">
    <property type="component" value="Unassembled WGS sequence"/>
</dbReference>
<dbReference type="EMBL" id="JACHWU010000006">
    <property type="protein sequence ID" value="MBB3053050.1"/>
    <property type="molecule type" value="Genomic_DNA"/>
</dbReference>
<dbReference type="AlphaFoldDB" id="A0A839S7T7"/>
<keyword evidence="3" id="KW-1185">Reference proteome</keyword>